<feature type="compositionally biased region" description="Basic and acidic residues" evidence="1">
    <location>
        <begin position="30"/>
        <end position="45"/>
    </location>
</feature>
<feature type="compositionally biased region" description="Basic residues" evidence="1">
    <location>
        <begin position="294"/>
        <end position="318"/>
    </location>
</feature>
<feature type="region of interest" description="Disordered" evidence="1">
    <location>
        <begin position="359"/>
        <end position="439"/>
    </location>
</feature>
<feature type="region of interest" description="Disordered" evidence="1">
    <location>
        <begin position="1"/>
        <end position="322"/>
    </location>
</feature>
<feature type="compositionally biased region" description="Polar residues" evidence="1">
    <location>
        <begin position="96"/>
        <end position="109"/>
    </location>
</feature>
<sequence length="752" mass="84047">MQGERGWFDRPFSPADSLLSVVPDSQSPEPVERPAKRRKDFDEGFRVPLVPQSRSYPYRPTAPSPLASSASSTTLEQLSIRSVPKSEAKDEDDWSGGSTSYDEATTSSRARAPSPDDKERIKREIKAELAEEEERALLYRSRVNAARVKPDRRKERAPSLENRLKKEEPADDDDSLSFLSTSDGDSRASPAAPYFFDDDRAASATPSVAGTSRSTLFLEDEQPSREYGIEGAETAPRKYVERDYSTSEEEEEATQGQLSSDSDEYEPSELTEGTPMPMDDDDASTIGTDEGAAGRRRNGLIKRQPKKRKKVRQKAKTKKQVEADALNFLEGMDLPAPSYRPLDVKARLANELAKATAEFPRQGRVDSVELPPRRPPSESEDDAVKDSQDAISRSASRASNGTDALARNGQSLSGGVNGGVGRQTSPADSLEEYVDEQEDPETVFQPKFEDIDLLQNQAYFEHPTRQGAVGRWITLLEKDSEPLPPAFSYPLVTADCATLEALGIVVAQDLVLSRDFQDDSAEVLISHGPSAGVCALLWRDLTDSTHAERHQAAAGEGRRCCCPLWVPPNRREWDEESAVLERKYEISAGELGEVLNVAFRRRENTVALEDDDLLKLIYQNNWVWYSQIVQLGLTRRAYSSVTSRSISDALLDYQSQMSEVFQQERRRLQRRRDQEAHAARERGGLPNIEFHQDLLAFEAKAREETSKHCASGSTRRAKRIERQATRLTTTTRLPWLPLRRTDQLALPKPLAT</sequence>
<organism evidence="2">
    <name type="scientific">Rhodotorula toruloides</name>
    <name type="common">Yeast</name>
    <name type="synonym">Rhodosporidium toruloides</name>
    <dbReference type="NCBI Taxonomy" id="5286"/>
    <lineage>
        <taxon>Eukaryota</taxon>
        <taxon>Fungi</taxon>
        <taxon>Dikarya</taxon>
        <taxon>Basidiomycota</taxon>
        <taxon>Pucciniomycotina</taxon>
        <taxon>Microbotryomycetes</taxon>
        <taxon>Sporidiobolales</taxon>
        <taxon>Sporidiobolaceae</taxon>
        <taxon>Rhodotorula</taxon>
    </lineage>
</organism>
<evidence type="ECO:0000313" key="2">
    <source>
        <dbReference type="EMBL" id="CDR47221.1"/>
    </source>
</evidence>
<dbReference type="EMBL" id="LK052949">
    <property type="protein sequence ID" value="CDR47221.1"/>
    <property type="molecule type" value="Genomic_DNA"/>
</dbReference>
<feature type="compositionally biased region" description="Basic and acidic residues" evidence="1">
    <location>
        <begin position="114"/>
        <end position="129"/>
    </location>
</feature>
<name>A0A061BBA2_RHOTO</name>
<evidence type="ECO:0000256" key="1">
    <source>
        <dbReference type="SAM" id="MobiDB-lite"/>
    </source>
</evidence>
<proteinExistence type="predicted"/>
<reference evidence="2" key="1">
    <citation type="journal article" date="2014" name="Genome Announc.">
        <title>Draft genome sequence of Rhodosporidium toruloides CECT1137, an oleaginous yeast of biotechnological interest.</title>
        <authorList>
            <person name="Morin N."/>
            <person name="Calcas X."/>
            <person name="Devillers H."/>
            <person name="Durrens P."/>
            <person name="Sherman D.J."/>
            <person name="Nicaud J.-M."/>
            <person name="Neuveglise C."/>
        </authorList>
    </citation>
    <scope>NUCLEOTIDE SEQUENCE</scope>
    <source>
        <strain evidence="2">CECT1137</strain>
    </source>
</reference>
<gene>
    <name evidence="2" type="ORF">RHTO0S_14e00760g</name>
</gene>
<feature type="compositionally biased region" description="Acidic residues" evidence="1">
    <location>
        <begin position="429"/>
        <end position="439"/>
    </location>
</feature>
<protein>
    <submittedName>
        <fullName evidence="2">RHTO0S14e00760g2_1</fullName>
    </submittedName>
</protein>
<feature type="compositionally biased region" description="Basic and acidic residues" evidence="1">
    <location>
        <begin position="361"/>
        <end position="388"/>
    </location>
</feature>
<feature type="compositionally biased region" description="Basic and acidic residues" evidence="1">
    <location>
        <begin position="235"/>
        <end position="245"/>
    </location>
</feature>
<feature type="compositionally biased region" description="Basic and acidic residues" evidence="1">
    <location>
        <begin position="148"/>
        <end position="168"/>
    </location>
</feature>
<dbReference type="AlphaFoldDB" id="A0A061BBA2"/>
<feature type="compositionally biased region" description="Polar residues" evidence="1">
    <location>
        <begin position="389"/>
        <end position="414"/>
    </location>
</feature>
<feature type="compositionally biased region" description="Polar residues" evidence="1">
    <location>
        <begin position="204"/>
        <end position="215"/>
    </location>
</feature>
<feature type="compositionally biased region" description="Low complexity" evidence="1">
    <location>
        <begin position="64"/>
        <end position="75"/>
    </location>
</feature>
<accession>A0A061BBA2</accession>
<dbReference type="OrthoDB" id="10373218at2759"/>